<gene>
    <name evidence="2" type="ORF">Esi_0250_0031</name>
</gene>
<dbReference type="Proteomes" id="UP000002630">
    <property type="component" value="Linkage Group LG12"/>
</dbReference>
<protein>
    <submittedName>
        <fullName evidence="2">Uncharacterized protein</fullName>
    </submittedName>
</protein>
<dbReference type="EMBL" id="FN649737">
    <property type="protein sequence ID" value="CBN79474.1"/>
    <property type="molecule type" value="Genomic_DNA"/>
</dbReference>
<sequence>MQVVLRKGRDGDWVAIESAVRVLVLLNEVASVFLVAWVQSDLDESLVKDIALSSGLTGPSGRDTSGPSATVAANATGIPEHRLLFCSSHIGQVAVVRQLTPSLHIGGPIALLEGICRFVPSLLRIDPSAVEPPPEATASPAAPPEKETGRRDGGYALEWREFRSLAAAAGLESATGGEAQGAGSSASCSSGAKQPDIAAMAGGPCEQGAADDTEKKPGVVPEPSSARGSKPSDVEGVGETFPPLPTSPPAVS</sequence>
<dbReference type="PANTHER" id="PTHR34126:SF1">
    <property type="entry name" value="PEROXISOME BIOGENESIS PROTEIN 22"/>
    <property type="match status" value="1"/>
</dbReference>
<dbReference type="Pfam" id="PF22978">
    <property type="entry name" value="HAD_Pex22"/>
    <property type="match status" value="1"/>
</dbReference>
<proteinExistence type="predicted"/>
<organism evidence="2 3">
    <name type="scientific">Ectocarpus siliculosus</name>
    <name type="common">Brown alga</name>
    <name type="synonym">Conferva siliculosa</name>
    <dbReference type="NCBI Taxonomy" id="2880"/>
    <lineage>
        <taxon>Eukaryota</taxon>
        <taxon>Sar</taxon>
        <taxon>Stramenopiles</taxon>
        <taxon>Ochrophyta</taxon>
        <taxon>PX clade</taxon>
        <taxon>Phaeophyceae</taxon>
        <taxon>Ectocarpales</taxon>
        <taxon>Ectocarpaceae</taxon>
        <taxon>Ectocarpus</taxon>
    </lineage>
</organism>
<keyword evidence="3" id="KW-1185">Reference proteome</keyword>
<dbReference type="EMBL" id="FN648432">
    <property type="protein sequence ID" value="CBN79474.1"/>
    <property type="molecule type" value="Genomic_DNA"/>
</dbReference>
<reference evidence="2 3" key="1">
    <citation type="journal article" date="2010" name="Nature">
        <title>The Ectocarpus genome and the independent evolution of multicellularity in brown algae.</title>
        <authorList>
            <person name="Cock J.M."/>
            <person name="Sterck L."/>
            <person name="Rouze P."/>
            <person name="Scornet D."/>
            <person name="Allen A.E."/>
            <person name="Amoutzias G."/>
            <person name="Anthouard V."/>
            <person name="Artiguenave F."/>
            <person name="Aury J.M."/>
            <person name="Badger J.H."/>
            <person name="Beszteri B."/>
            <person name="Billiau K."/>
            <person name="Bonnet E."/>
            <person name="Bothwell J.H."/>
            <person name="Bowler C."/>
            <person name="Boyen C."/>
            <person name="Brownlee C."/>
            <person name="Carrano C.J."/>
            <person name="Charrier B."/>
            <person name="Cho G.Y."/>
            <person name="Coelho S.M."/>
            <person name="Collen J."/>
            <person name="Corre E."/>
            <person name="Da Silva C."/>
            <person name="Delage L."/>
            <person name="Delaroque N."/>
            <person name="Dittami S.M."/>
            <person name="Doulbeau S."/>
            <person name="Elias M."/>
            <person name="Farnham G."/>
            <person name="Gachon C.M."/>
            <person name="Gschloessl B."/>
            <person name="Heesch S."/>
            <person name="Jabbari K."/>
            <person name="Jubin C."/>
            <person name="Kawai H."/>
            <person name="Kimura K."/>
            <person name="Kloareg B."/>
            <person name="Kupper F.C."/>
            <person name="Lang D."/>
            <person name="Le Bail A."/>
            <person name="Leblanc C."/>
            <person name="Lerouge P."/>
            <person name="Lohr M."/>
            <person name="Lopez P.J."/>
            <person name="Martens C."/>
            <person name="Maumus F."/>
            <person name="Michel G."/>
            <person name="Miranda-Saavedra D."/>
            <person name="Morales J."/>
            <person name="Moreau H."/>
            <person name="Motomura T."/>
            <person name="Nagasato C."/>
            <person name="Napoli C.A."/>
            <person name="Nelson D.R."/>
            <person name="Nyvall-Collen P."/>
            <person name="Peters A.F."/>
            <person name="Pommier C."/>
            <person name="Potin P."/>
            <person name="Poulain J."/>
            <person name="Quesneville H."/>
            <person name="Read B."/>
            <person name="Rensing S.A."/>
            <person name="Ritter A."/>
            <person name="Rousvoal S."/>
            <person name="Samanta M."/>
            <person name="Samson G."/>
            <person name="Schroeder D.C."/>
            <person name="Segurens B."/>
            <person name="Strittmatter M."/>
            <person name="Tonon T."/>
            <person name="Tregear J.W."/>
            <person name="Valentin K."/>
            <person name="von Dassow P."/>
            <person name="Yamagishi T."/>
            <person name="Van de Peer Y."/>
            <person name="Wincker P."/>
        </authorList>
    </citation>
    <scope>NUCLEOTIDE SEQUENCE [LARGE SCALE GENOMIC DNA]</scope>
    <source>
        <strain evidence="3">Ec32 / CCAP1310/4</strain>
    </source>
</reference>
<dbReference type="PANTHER" id="PTHR34126">
    <property type="entry name" value="PEROXISOME BIOGENESIS PROTEIN 22"/>
    <property type="match status" value="1"/>
</dbReference>
<dbReference type="GO" id="GO:0007031">
    <property type="term" value="P:peroxisome organization"/>
    <property type="evidence" value="ECO:0007669"/>
    <property type="project" value="InterPro"/>
</dbReference>
<dbReference type="InterPro" id="IPR037485">
    <property type="entry name" value="PEX22"/>
</dbReference>
<evidence type="ECO:0000313" key="2">
    <source>
        <dbReference type="EMBL" id="CBN79474.1"/>
    </source>
</evidence>
<evidence type="ECO:0000256" key="1">
    <source>
        <dbReference type="SAM" id="MobiDB-lite"/>
    </source>
</evidence>
<feature type="region of interest" description="Disordered" evidence="1">
    <location>
        <begin position="175"/>
        <end position="252"/>
    </location>
</feature>
<name>D8LJE1_ECTSI</name>
<feature type="region of interest" description="Disordered" evidence="1">
    <location>
        <begin position="129"/>
        <end position="151"/>
    </location>
</feature>
<evidence type="ECO:0000313" key="3">
    <source>
        <dbReference type="Proteomes" id="UP000002630"/>
    </source>
</evidence>
<feature type="compositionally biased region" description="Pro residues" evidence="1">
    <location>
        <begin position="242"/>
        <end position="252"/>
    </location>
</feature>
<feature type="compositionally biased region" description="Low complexity" evidence="1">
    <location>
        <begin position="175"/>
        <end position="192"/>
    </location>
</feature>
<dbReference type="OrthoDB" id="77656at2759"/>
<dbReference type="InParanoid" id="D8LJE1"/>
<accession>D8LJE1</accession>
<dbReference type="AlphaFoldDB" id="D8LJE1"/>